<keyword evidence="3" id="KW-1185">Reference proteome</keyword>
<accession>A0AA50QAK2</accession>
<dbReference type="KEGG" id="ope:PU634_01710"/>
<dbReference type="Gene3D" id="3.90.226.10">
    <property type="entry name" value="2-enoyl-CoA Hydratase, Chain A, domain 1"/>
    <property type="match status" value="1"/>
</dbReference>
<reference evidence="2 3" key="1">
    <citation type="submission" date="2023-02" db="EMBL/GenBank/DDBJ databases">
        <title>Complete genome sequence of a novel bacterium Oceanimonas sp. NTOU-MSR1 isolated from marine coast sediment.</title>
        <authorList>
            <person name="Yang H.-T."/>
            <person name="Chen Y.-L."/>
            <person name="Ho Y.-N."/>
        </authorList>
    </citation>
    <scope>NUCLEOTIDE SEQUENCE [LARGE SCALE GENOMIC DNA]</scope>
    <source>
        <strain evidence="2 3">NTOU-MSR1</strain>
    </source>
</reference>
<dbReference type="EMBL" id="CP118224">
    <property type="protein sequence ID" value="WMC11108.1"/>
    <property type="molecule type" value="Genomic_DNA"/>
</dbReference>
<dbReference type="GO" id="GO:0003824">
    <property type="term" value="F:catalytic activity"/>
    <property type="evidence" value="ECO:0007669"/>
    <property type="project" value="UniProtKB-ARBA"/>
</dbReference>
<dbReference type="RefSeq" id="WP_306762357.1">
    <property type="nucleotide sequence ID" value="NZ_CP118224.1"/>
</dbReference>
<dbReference type="InterPro" id="IPR029045">
    <property type="entry name" value="ClpP/crotonase-like_dom_sf"/>
</dbReference>
<dbReference type="CDD" id="cd06558">
    <property type="entry name" value="crotonase-like"/>
    <property type="match status" value="1"/>
</dbReference>
<dbReference type="AlphaFoldDB" id="A0AA50QAK2"/>
<protein>
    <submittedName>
        <fullName evidence="2">Enoyl-CoA hydratase-related protein</fullName>
    </submittedName>
</protein>
<dbReference type="PANTHER" id="PTHR42964">
    <property type="entry name" value="ENOYL-COA HYDRATASE"/>
    <property type="match status" value="1"/>
</dbReference>
<gene>
    <name evidence="2" type="ORF">PU634_01710</name>
</gene>
<comment type="similarity">
    <text evidence="1">Belongs to the enoyl-CoA hydratase/isomerase family.</text>
</comment>
<sequence length="264" mass="28551">MSEPVLLHPADKGVWELVLNNPERRNVLNEATLEAFHARLSEAEAETSLRLLVLKAEGRHFCAGADLGWMQRASTLSPAQNRADAARLAELLWRLDRFAQPTLALVQGAAYGGALGLVCACDIAVAASDARFCLSETRLGLIPATISPYVLRVLGARQARRYMLSAEVIDAHRAGELGLVHEVAHSSLEQTAAPIIEALLRGGPNAQVAAKALIRDYAGQPVNKALVADSAQRLAALRVTDEAREGLAAFMKKRTPDWEDKDVH</sequence>
<dbReference type="InterPro" id="IPR001753">
    <property type="entry name" value="Enoyl-CoA_hydra/iso"/>
</dbReference>
<dbReference type="InterPro" id="IPR051683">
    <property type="entry name" value="Enoyl-CoA_Hydratase/Isomerase"/>
</dbReference>
<dbReference type="SUPFAM" id="SSF52096">
    <property type="entry name" value="ClpP/crotonase"/>
    <property type="match status" value="1"/>
</dbReference>
<proteinExistence type="inferred from homology"/>
<dbReference type="Gene3D" id="1.10.12.10">
    <property type="entry name" value="Lyase 2-enoyl-coa Hydratase, Chain A, domain 2"/>
    <property type="match status" value="1"/>
</dbReference>
<dbReference type="PANTHER" id="PTHR42964:SF1">
    <property type="entry name" value="POLYKETIDE BIOSYNTHESIS ENOYL-COA HYDRATASE PKSH-RELATED"/>
    <property type="match status" value="1"/>
</dbReference>
<dbReference type="Proteomes" id="UP001223802">
    <property type="component" value="Chromosome"/>
</dbReference>
<dbReference type="Pfam" id="PF00378">
    <property type="entry name" value="ECH_1"/>
    <property type="match status" value="1"/>
</dbReference>
<dbReference type="InterPro" id="IPR014748">
    <property type="entry name" value="Enoyl-CoA_hydra_C"/>
</dbReference>
<evidence type="ECO:0000313" key="2">
    <source>
        <dbReference type="EMBL" id="WMC11108.1"/>
    </source>
</evidence>
<evidence type="ECO:0000313" key="3">
    <source>
        <dbReference type="Proteomes" id="UP001223802"/>
    </source>
</evidence>
<dbReference type="GO" id="GO:0008300">
    <property type="term" value="P:isoprenoid catabolic process"/>
    <property type="evidence" value="ECO:0007669"/>
    <property type="project" value="TreeGrafter"/>
</dbReference>
<name>A0AA50QAK2_9GAMM</name>
<organism evidence="2 3">
    <name type="scientific">Oceanimonas pelagia</name>
    <dbReference type="NCBI Taxonomy" id="3028314"/>
    <lineage>
        <taxon>Bacteria</taxon>
        <taxon>Pseudomonadati</taxon>
        <taxon>Pseudomonadota</taxon>
        <taxon>Gammaproteobacteria</taxon>
        <taxon>Aeromonadales</taxon>
        <taxon>Aeromonadaceae</taxon>
        <taxon>Oceanimonas</taxon>
    </lineage>
</organism>
<evidence type="ECO:0000256" key="1">
    <source>
        <dbReference type="ARBA" id="ARBA00005254"/>
    </source>
</evidence>